<gene>
    <name evidence="1" type="ORF">H0266_15440</name>
</gene>
<comment type="caution">
    <text evidence="1">The sequence shown here is derived from an EMBL/GenBank/DDBJ whole genome shotgun (WGS) entry which is preliminary data.</text>
</comment>
<sequence length="54" mass="6263">MFHIVRTTNEKVEFLKDSSSQFAKSFSTSQAADRFCKKLNKSVTIDKQWSVAQY</sequence>
<dbReference type="Proteomes" id="UP000571017">
    <property type="component" value="Unassembled WGS sequence"/>
</dbReference>
<keyword evidence="2" id="KW-1185">Reference proteome</keyword>
<accession>A0A838CWK2</accession>
<proteinExistence type="predicted"/>
<evidence type="ECO:0000313" key="2">
    <source>
        <dbReference type="Proteomes" id="UP000571017"/>
    </source>
</evidence>
<dbReference type="AlphaFoldDB" id="A0A838CWK2"/>
<reference evidence="1 2" key="1">
    <citation type="journal article" date="2004" name="Extremophiles">
        <title>Halobacillus locisalis sp. nov., a halophilic bacterium isolated from a marine solar saltern of the Yellow Sea in Korea.</title>
        <authorList>
            <person name="Yoon J.H."/>
            <person name="Kang K.H."/>
            <person name="Oh T.K."/>
            <person name="Park Y.H."/>
        </authorList>
    </citation>
    <scope>NUCLEOTIDE SEQUENCE [LARGE SCALE GENOMIC DNA]</scope>
    <source>
        <strain evidence="1 2">KCTC 3788</strain>
    </source>
</reference>
<dbReference type="RefSeq" id="WP_181473321.1">
    <property type="nucleotide sequence ID" value="NZ_JACEFG010000003.1"/>
</dbReference>
<organism evidence="1 2">
    <name type="scientific">Halobacillus locisalis</name>
    <dbReference type="NCBI Taxonomy" id="220753"/>
    <lineage>
        <taxon>Bacteria</taxon>
        <taxon>Bacillati</taxon>
        <taxon>Bacillota</taxon>
        <taxon>Bacilli</taxon>
        <taxon>Bacillales</taxon>
        <taxon>Bacillaceae</taxon>
        <taxon>Halobacillus</taxon>
    </lineage>
</organism>
<dbReference type="EMBL" id="JACEFG010000003">
    <property type="protein sequence ID" value="MBA2176291.1"/>
    <property type="molecule type" value="Genomic_DNA"/>
</dbReference>
<protein>
    <submittedName>
        <fullName evidence="1">Uncharacterized protein</fullName>
    </submittedName>
</protein>
<name>A0A838CWK2_9BACI</name>
<evidence type="ECO:0000313" key="1">
    <source>
        <dbReference type="EMBL" id="MBA2176291.1"/>
    </source>
</evidence>